<keyword evidence="1" id="KW-0812">Transmembrane</keyword>
<gene>
    <name evidence="2" type="ORF">AUC69_04310</name>
</gene>
<evidence type="ECO:0000313" key="2">
    <source>
        <dbReference type="EMBL" id="ODR93431.1"/>
    </source>
</evidence>
<sequence>MFSGRLERRRKNRRWAVVVAATLLAVGLAVIGVVAKQGFDMLGAADADWMPMLLGVLVALAGLLALCLVAYVAVRAYGRATSD</sequence>
<dbReference type="AlphaFoldDB" id="A0A1E3VJG5"/>
<evidence type="ECO:0000256" key="1">
    <source>
        <dbReference type="SAM" id="Phobius"/>
    </source>
</evidence>
<dbReference type="STRING" id="1774969.AUC69_04310"/>
<organism evidence="2 3">
    <name type="scientific">Methyloceanibacter superfactus</name>
    <dbReference type="NCBI Taxonomy" id="1774969"/>
    <lineage>
        <taxon>Bacteria</taxon>
        <taxon>Pseudomonadati</taxon>
        <taxon>Pseudomonadota</taxon>
        <taxon>Alphaproteobacteria</taxon>
        <taxon>Hyphomicrobiales</taxon>
        <taxon>Hyphomicrobiaceae</taxon>
        <taxon>Methyloceanibacter</taxon>
    </lineage>
</organism>
<comment type="caution">
    <text evidence="2">The sequence shown here is derived from an EMBL/GenBank/DDBJ whole genome shotgun (WGS) entry which is preliminary data.</text>
</comment>
<proteinExistence type="predicted"/>
<keyword evidence="1" id="KW-1133">Transmembrane helix</keyword>
<dbReference type="EMBL" id="LPWF01000038">
    <property type="protein sequence ID" value="ODR93431.1"/>
    <property type="molecule type" value="Genomic_DNA"/>
</dbReference>
<protein>
    <submittedName>
        <fullName evidence="2">Uncharacterized protein</fullName>
    </submittedName>
</protein>
<reference evidence="2 3" key="1">
    <citation type="journal article" date="2016" name="Environ. Microbiol.">
        <title>New Methyloceanibacter diversity from North Sea sediments includes methanotroph containing solely the soluble methane monooxygenase.</title>
        <authorList>
            <person name="Vekeman B."/>
            <person name="Kerckhof F.M."/>
            <person name="Cremers G."/>
            <person name="de Vos P."/>
            <person name="Vandamme P."/>
            <person name="Boon N."/>
            <person name="Op den Camp H.J."/>
            <person name="Heylen K."/>
        </authorList>
    </citation>
    <scope>NUCLEOTIDE SEQUENCE [LARGE SCALE GENOMIC DNA]</scope>
    <source>
        <strain evidence="2 3">R-67175</strain>
    </source>
</reference>
<feature type="transmembrane region" description="Helical" evidence="1">
    <location>
        <begin position="51"/>
        <end position="74"/>
    </location>
</feature>
<name>A0A1E3VJG5_9HYPH</name>
<evidence type="ECO:0000313" key="3">
    <source>
        <dbReference type="Proteomes" id="UP000094472"/>
    </source>
</evidence>
<keyword evidence="1" id="KW-0472">Membrane</keyword>
<dbReference type="Proteomes" id="UP000094472">
    <property type="component" value="Unassembled WGS sequence"/>
</dbReference>
<accession>A0A1E3VJG5</accession>
<keyword evidence="3" id="KW-1185">Reference proteome</keyword>